<feature type="transmembrane region" description="Helical" evidence="1">
    <location>
        <begin position="229"/>
        <end position="261"/>
    </location>
</feature>
<dbReference type="Pfam" id="PF01757">
    <property type="entry name" value="Acyl_transf_3"/>
    <property type="match status" value="1"/>
</dbReference>
<evidence type="ECO:0000256" key="1">
    <source>
        <dbReference type="SAM" id="Phobius"/>
    </source>
</evidence>
<feature type="transmembrane region" description="Helical" evidence="1">
    <location>
        <begin position="267"/>
        <end position="286"/>
    </location>
</feature>
<feature type="transmembrane region" description="Helical" evidence="1">
    <location>
        <begin position="200"/>
        <end position="217"/>
    </location>
</feature>
<comment type="caution">
    <text evidence="3">The sequence shown here is derived from an EMBL/GenBank/DDBJ whole genome shotgun (WGS) entry which is preliminary data.</text>
</comment>
<dbReference type="EMBL" id="PYGJ01000001">
    <property type="protein sequence ID" value="PSL21970.1"/>
    <property type="molecule type" value="Genomic_DNA"/>
</dbReference>
<feature type="transmembrane region" description="Helical" evidence="1">
    <location>
        <begin position="293"/>
        <end position="313"/>
    </location>
</feature>
<evidence type="ECO:0000313" key="3">
    <source>
        <dbReference type="EMBL" id="PSL21970.1"/>
    </source>
</evidence>
<sequence>MTLGEALQSPQSRNLNTLRILLAIAVIVSHAWPLALGPTTREPLEHLTGRSLGGWAVGAFFFLSGLLITASAERRDFAYFWSARARRILPGLAVALVFTGALAVASGASATAQQLVEWYVRALTLVSIEHRLPGAFAQNPFPHVVNGPLWSLFHEVVAYVFCTAFVLAGGSRKKPMVIALVLATGAAAFAHEALPGRLSTFAPLFAAFSCGIAAHVFRDRINLSPWRAIAAITLALLLPWTIATGIVAGAIVALILCAPVLPPIKDVSYGMYIYGWPVAQAIVALVPGMRPEFLAIASVMATYPLAWMSWTLIERPGVTWQRVGV</sequence>
<dbReference type="GO" id="GO:0016747">
    <property type="term" value="F:acyltransferase activity, transferring groups other than amino-acyl groups"/>
    <property type="evidence" value="ECO:0007669"/>
    <property type="project" value="InterPro"/>
</dbReference>
<accession>A0A2P8FJT6</accession>
<feature type="domain" description="Acyltransferase 3" evidence="2">
    <location>
        <begin position="14"/>
        <end position="282"/>
    </location>
</feature>
<dbReference type="PANTHER" id="PTHR23028">
    <property type="entry name" value="ACETYLTRANSFERASE"/>
    <property type="match status" value="1"/>
</dbReference>
<protein>
    <submittedName>
        <fullName evidence="3">Peptidoglycan/LPS O-acetylase OafA/YrhL</fullName>
    </submittedName>
</protein>
<reference evidence="3 4" key="1">
    <citation type="submission" date="2018-03" db="EMBL/GenBank/DDBJ databases">
        <title>Genomic Encyclopedia of Archaeal and Bacterial Type Strains, Phase II (KMG-II): from individual species to whole genera.</title>
        <authorList>
            <person name="Goeker M."/>
        </authorList>
    </citation>
    <scope>NUCLEOTIDE SEQUENCE [LARGE SCALE GENOMIC DNA]</scope>
    <source>
        <strain evidence="3 4">DSM 100673</strain>
    </source>
</reference>
<keyword evidence="1" id="KW-1133">Transmembrane helix</keyword>
<dbReference type="GO" id="GO:0016020">
    <property type="term" value="C:membrane"/>
    <property type="evidence" value="ECO:0007669"/>
    <property type="project" value="TreeGrafter"/>
</dbReference>
<dbReference type="AlphaFoldDB" id="A0A2P8FJT6"/>
<feature type="transmembrane region" description="Helical" evidence="1">
    <location>
        <begin position="52"/>
        <end position="70"/>
    </location>
</feature>
<evidence type="ECO:0000259" key="2">
    <source>
        <dbReference type="Pfam" id="PF01757"/>
    </source>
</evidence>
<dbReference type="InterPro" id="IPR050879">
    <property type="entry name" value="Acyltransferase_3"/>
</dbReference>
<dbReference type="GO" id="GO:0009103">
    <property type="term" value="P:lipopolysaccharide biosynthetic process"/>
    <property type="evidence" value="ECO:0007669"/>
    <property type="project" value="TreeGrafter"/>
</dbReference>
<keyword evidence="1" id="KW-0812">Transmembrane</keyword>
<feature type="transmembrane region" description="Helical" evidence="1">
    <location>
        <begin position="20"/>
        <end position="40"/>
    </location>
</feature>
<organism evidence="3 4">
    <name type="scientific">Shimia abyssi</name>
    <dbReference type="NCBI Taxonomy" id="1662395"/>
    <lineage>
        <taxon>Bacteria</taxon>
        <taxon>Pseudomonadati</taxon>
        <taxon>Pseudomonadota</taxon>
        <taxon>Alphaproteobacteria</taxon>
        <taxon>Rhodobacterales</taxon>
        <taxon>Roseobacteraceae</taxon>
    </lineage>
</organism>
<keyword evidence="1" id="KW-0472">Membrane</keyword>
<evidence type="ECO:0000313" key="4">
    <source>
        <dbReference type="Proteomes" id="UP000240418"/>
    </source>
</evidence>
<keyword evidence="4" id="KW-1185">Reference proteome</keyword>
<dbReference type="InterPro" id="IPR002656">
    <property type="entry name" value="Acyl_transf_3_dom"/>
</dbReference>
<name>A0A2P8FJT6_9RHOB</name>
<dbReference type="PANTHER" id="PTHR23028:SF53">
    <property type="entry name" value="ACYL_TRANSF_3 DOMAIN-CONTAINING PROTEIN"/>
    <property type="match status" value="1"/>
</dbReference>
<dbReference type="Proteomes" id="UP000240418">
    <property type="component" value="Unassembled WGS sequence"/>
</dbReference>
<gene>
    <name evidence="3" type="ORF">CLV88_101395</name>
</gene>
<dbReference type="RefSeq" id="WP_165798785.1">
    <property type="nucleotide sequence ID" value="NZ_PYGJ01000001.1"/>
</dbReference>
<feature type="transmembrane region" description="Helical" evidence="1">
    <location>
        <begin position="176"/>
        <end position="194"/>
    </location>
</feature>
<feature type="transmembrane region" description="Helical" evidence="1">
    <location>
        <begin position="149"/>
        <end position="169"/>
    </location>
</feature>
<proteinExistence type="predicted"/>
<feature type="transmembrane region" description="Helical" evidence="1">
    <location>
        <begin position="91"/>
        <end position="112"/>
    </location>
</feature>